<reference evidence="2 3" key="1">
    <citation type="journal article" date="2024" name="IMA Fungus">
        <title>IMA Genome - F19 : A genome assembly and annotation guide to empower mycologists, including annotated draft genome sequences of Ceratocystis pirilliformis, Diaporthe australafricana, Fusarium ophioides, Paecilomyces lecythidis, and Sporothrix stenoceras.</title>
        <authorList>
            <person name="Aylward J."/>
            <person name="Wilson A.M."/>
            <person name="Visagie C.M."/>
            <person name="Spraker J."/>
            <person name="Barnes I."/>
            <person name="Buitendag C."/>
            <person name="Ceriani C."/>
            <person name="Del Mar Angel L."/>
            <person name="du Plessis D."/>
            <person name="Fuchs T."/>
            <person name="Gasser K."/>
            <person name="Kramer D."/>
            <person name="Li W."/>
            <person name="Munsamy K."/>
            <person name="Piso A."/>
            <person name="Price J.L."/>
            <person name="Sonnekus B."/>
            <person name="Thomas C."/>
            <person name="van der Nest A."/>
            <person name="van Dijk A."/>
            <person name="van Heerden A."/>
            <person name="van Vuuren N."/>
            <person name="Yilmaz N."/>
            <person name="Duong T.A."/>
            <person name="van der Merwe N.A."/>
            <person name="Wingfield M.J."/>
            <person name="Wingfield B.D."/>
        </authorList>
    </citation>
    <scope>NUCLEOTIDE SEQUENCE [LARGE SCALE GENOMIC DNA]</scope>
    <source>
        <strain evidence="2 3">CMW 18300</strain>
    </source>
</reference>
<name>A0ABR3WBF8_9PEZI</name>
<evidence type="ECO:0000313" key="2">
    <source>
        <dbReference type="EMBL" id="KAL1858082.1"/>
    </source>
</evidence>
<dbReference type="Proteomes" id="UP001583177">
    <property type="component" value="Unassembled WGS sequence"/>
</dbReference>
<accession>A0ABR3WBF8</accession>
<proteinExistence type="predicted"/>
<dbReference type="EMBL" id="JAWRVE010000108">
    <property type="protein sequence ID" value="KAL1858082.1"/>
    <property type="molecule type" value="Genomic_DNA"/>
</dbReference>
<protein>
    <submittedName>
        <fullName evidence="2">Uncharacterized protein</fullName>
    </submittedName>
</protein>
<keyword evidence="3" id="KW-1185">Reference proteome</keyword>
<comment type="caution">
    <text evidence="2">The sequence shown here is derived from an EMBL/GenBank/DDBJ whole genome shotgun (WGS) entry which is preliminary data.</text>
</comment>
<sequence length="151" mass="17153">MRYSIHKRKLLKWKVWIAVDAEFNAPSDSKASPPPPDSTGADSDNSQAISVKQILEEPLTKAILLVFRRSLEEMRNLANAGEATGTGGTAEVTDHIPDEVDLEILVWDTVIPLRFNIRSGEYSTHWVGKIGERRPWKNSWFIIPIPFFFDF</sequence>
<evidence type="ECO:0000313" key="3">
    <source>
        <dbReference type="Proteomes" id="UP001583177"/>
    </source>
</evidence>
<evidence type="ECO:0000256" key="1">
    <source>
        <dbReference type="SAM" id="MobiDB-lite"/>
    </source>
</evidence>
<organism evidence="2 3">
    <name type="scientific">Diaporthe australafricana</name>
    <dbReference type="NCBI Taxonomy" id="127596"/>
    <lineage>
        <taxon>Eukaryota</taxon>
        <taxon>Fungi</taxon>
        <taxon>Dikarya</taxon>
        <taxon>Ascomycota</taxon>
        <taxon>Pezizomycotina</taxon>
        <taxon>Sordariomycetes</taxon>
        <taxon>Sordariomycetidae</taxon>
        <taxon>Diaporthales</taxon>
        <taxon>Diaporthaceae</taxon>
        <taxon>Diaporthe</taxon>
    </lineage>
</organism>
<gene>
    <name evidence="2" type="ORF">Daus18300_010083</name>
</gene>
<feature type="region of interest" description="Disordered" evidence="1">
    <location>
        <begin position="25"/>
        <end position="47"/>
    </location>
</feature>